<evidence type="ECO:0000313" key="3">
    <source>
        <dbReference type="RefSeq" id="XP_018320754.2"/>
    </source>
</evidence>
<dbReference type="Proteomes" id="UP000192223">
    <property type="component" value="Unplaced"/>
</dbReference>
<organism evidence="2 3">
    <name type="scientific">Agrilus planipennis</name>
    <name type="common">Emerald ash borer</name>
    <name type="synonym">Agrilus marcopoli</name>
    <dbReference type="NCBI Taxonomy" id="224129"/>
    <lineage>
        <taxon>Eukaryota</taxon>
        <taxon>Metazoa</taxon>
        <taxon>Ecdysozoa</taxon>
        <taxon>Arthropoda</taxon>
        <taxon>Hexapoda</taxon>
        <taxon>Insecta</taxon>
        <taxon>Pterygota</taxon>
        <taxon>Neoptera</taxon>
        <taxon>Endopterygota</taxon>
        <taxon>Coleoptera</taxon>
        <taxon>Polyphaga</taxon>
        <taxon>Elateriformia</taxon>
        <taxon>Buprestoidea</taxon>
        <taxon>Buprestidae</taxon>
        <taxon>Agrilinae</taxon>
        <taxon>Agrilus</taxon>
    </lineage>
</organism>
<dbReference type="KEGG" id="apln:108733901"/>
<dbReference type="InParanoid" id="A0A1W4W9P1"/>
<dbReference type="AlphaFoldDB" id="A0A1W4W9P1"/>
<evidence type="ECO:0000313" key="2">
    <source>
        <dbReference type="Proteomes" id="UP000192223"/>
    </source>
</evidence>
<dbReference type="Pfam" id="PF00134">
    <property type="entry name" value="Cyclin_N"/>
    <property type="match status" value="1"/>
</dbReference>
<sequence>MSIMKHTEKDDIHQYLVKEWYKEMIIASRPYSEPLMEKSTVDLIKLCCDSLRLDDHVFIMSTEVLEQYIRVKNDQNAVISDCVLDVVCTIFVCSKHVGEQSELRITNVKSFLKRVTCRDFDNITIRKCEMDILRSLDYKLPLKSKMDDLNTFYMYYVKPLELRIDISSLCSELLNLTVISWFRIFHELKRTYSKNEESFEVFQKLVVNSCYVPCSIILCALHLTNSYHALNLDKVSLELERLSQIHSDHLQYLANKIYDRTSGCKSV</sequence>
<dbReference type="Gene3D" id="1.10.472.10">
    <property type="entry name" value="Cyclin-like"/>
    <property type="match status" value="1"/>
</dbReference>
<name>A0A1W4W9P1_AGRPL</name>
<feature type="domain" description="Cyclin N-terminal" evidence="1">
    <location>
        <begin position="24"/>
        <end position="140"/>
    </location>
</feature>
<accession>A0A1W4W9P1</accession>
<protein>
    <submittedName>
        <fullName evidence="3">Uncharacterized protein LOC108733901</fullName>
    </submittedName>
</protein>
<proteinExistence type="predicted"/>
<dbReference type="InterPro" id="IPR036915">
    <property type="entry name" value="Cyclin-like_sf"/>
</dbReference>
<reference evidence="3" key="1">
    <citation type="submission" date="2025-08" db="UniProtKB">
        <authorList>
            <consortium name="RefSeq"/>
        </authorList>
    </citation>
    <scope>IDENTIFICATION</scope>
    <source>
        <tissue evidence="3">Entire body</tissue>
    </source>
</reference>
<evidence type="ECO:0000259" key="1">
    <source>
        <dbReference type="Pfam" id="PF00134"/>
    </source>
</evidence>
<dbReference type="RefSeq" id="XP_018320754.2">
    <property type="nucleotide sequence ID" value="XM_018465252.2"/>
</dbReference>
<dbReference type="OrthoDB" id="6752703at2759"/>
<keyword evidence="2" id="KW-1185">Reference proteome</keyword>
<dbReference type="SUPFAM" id="SSF47954">
    <property type="entry name" value="Cyclin-like"/>
    <property type="match status" value="1"/>
</dbReference>
<dbReference type="InterPro" id="IPR006671">
    <property type="entry name" value="Cyclin_N"/>
</dbReference>
<dbReference type="GeneID" id="108733901"/>
<gene>
    <name evidence="3" type="primary">LOC108733901</name>
</gene>